<dbReference type="Proteomes" id="UP001233999">
    <property type="component" value="Unassembled WGS sequence"/>
</dbReference>
<evidence type="ECO:0000313" key="2">
    <source>
        <dbReference type="Proteomes" id="UP001233999"/>
    </source>
</evidence>
<name>A0AAD7Z4B6_DIPPU</name>
<organism evidence="1 2">
    <name type="scientific">Diploptera punctata</name>
    <name type="common">Pacific beetle cockroach</name>
    <dbReference type="NCBI Taxonomy" id="6984"/>
    <lineage>
        <taxon>Eukaryota</taxon>
        <taxon>Metazoa</taxon>
        <taxon>Ecdysozoa</taxon>
        <taxon>Arthropoda</taxon>
        <taxon>Hexapoda</taxon>
        <taxon>Insecta</taxon>
        <taxon>Pterygota</taxon>
        <taxon>Neoptera</taxon>
        <taxon>Polyneoptera</taxon>
        <taxon>Dictyoptera</taxon>
        <taxon>Blattodea</taxon>
        <taxon>Blaberoidea</taxon>
        <taxon>Blaberidae</taxon>
        <taxon>Diplopterinae</taxon>
        <taxon>Diploptera</taxon>
    </lineage>
</organism>
<evidence type="ECO:0000313" key="1">
    <source>
        <dbReference type="EMBL" id="KAJ9573965.1"/>
    </source>
</evidence>
<keyword evidence="2" id="KW-1185">Reference proteome</keyword>
<reference evidence="1" key="2">
    <citation type="submission" date="2023-05" db="EMBL/GenBank/DDBJ databases">
        <authorList>
            <person name="Fouks B."/>
        </authorList>
    </citation>
    <scope>NUCLEOTIDE SEQUENCE</scope>
    <source>
        <strain evidence="1">Stay&amp;Tobe</strain>
        <tissue evidence="1">Testes</tissue>
    </source>
</reference>
<reference evidence="1" key="1">
    <citation type="journal article" date="2023" name="IScience">
        <title>Live-bearing cockroach genome reveals convergent evolutionary mechanisms linked to viviparity in insects and beyond.</title>
        <authorList>
            <person name="Fouks B."/>
            <person name="Harrison M.C."/>
            <person name="Mikhailova A.A."/>
            <person name="Marchal E."/>
            <person name="English S."/>
            <person name="Carruthers M."/>
            <person name="Jennings E.C."/>
            <person name="Chiamaka E.L."/>
            <person name="Frigard R.A."/>
            <person name="Pippel M."/>
            <person name="Attardo G.M."/>
            <person name="Benoit J.B."/>
            <person name="Bornberg-Bauer E."/>
            <person name="Tobe S.S."/>
        </authorList>
    </citation>
    <scope>NUCLEOTIDE SEQUENCE</scope>
    <source>
        <strain evidence="1">Stay&amp;Tobe</strain>
    </source>
</reference>
<dbReference type="AlphaFoldDB" id="A0AAD7Z4B6"/>
<accession>A0AAD7Z4B6</accession>
<gene>
    <name evidence="1" type="ORF">L9F63_008655</name>
</gene>
<proteinExistence type="predicted"/>
<protein>
    <submittedName>
        <fullName evidence="1">Uncharacterized protein</fullName>
    </submittedName>
</protein>
<feature type="non-terminal residue" evidence="1">
    <location>
        <position position="1"/>
    </location>
</feature>
<dbReference type="EMBL" id="JASPKZ010010663">
    <property type="protein sequence ID" value="KAJ9573965.1"/>
    <property type="molecule type" value="Genomic_DNA"/>
</dbReference>
<sequence length="76" mass="8413">MTYQIITHPISFRALVVGSSLYEILDVSVIPLNVISADHIGGPVTPCIGMETFDLYTEFKLHLYNQLLCTGSMPIN</sequence>
<feature type="non-terminal residue" evidence="1">
    <location>
        <position position="76"/>
    </location>
</feature>
<comment type="caution">
    <text evidence="1">The sequence shown here is derived from an EMBL/GenBank/DDBJ whole genome shotgun (WGS) entry which is preliminary data.</text>
</comment>